<proteinExistence type="predicted"/>
<feature type="signal peptide" evidence="1">
    <location>
        <begin position="1"/>
        <end position="19"/>
    </location>
</feature>
<gene>
    <name evidence="2" type="ORF">Cci01nite_39880</name>
</gene>
<reference evidence="2 3" key="1">
    <citation type="submission" date="2021-01" db="EMBL/GenBank/DDBJ databases">
        <title>Whole genome shotgun sequence of Catellatospora citrea NBRC 14495.</title>
        <authorList>
            <person name="Komaki H."/>
            <person name="Tamura T."/>
        </authorList>
    </citation>
    <scope>NUCLEOTIDE SEQUENCE [LARGE SCALE GENOMIC DNA]</scope>
    <source>
        <strain evidence="2 3">NBRC 14495</strain>
    </source>
</reference>
<organism evidence="2 3">
    <name type="scientific">Catellatospora citrea</name>
    <dbReference type="NCBI Taxonomy" id="53366"/>
    <lineage>
        <taxon>Bacteria</taxon>
        <taxon>Bacillati</taxon>
        <taxon>Actinomycetota</taxon>
        <taxon>Actinomycetes</taxon>
        <taxon>Micromonosporales</taxon>
        <taxon>Micromonosporaceae</taxon>
        <taxon>Catellatospora</taxon>
    </lineage>
</organism>
<evidence type="ECO:0000313" key="3">
    <source>
        <dbReference type="Proteomes" id="UP000659904"/>
    </source>
</evidence>
<name>A0A8J3KE21_9ACTN</name>
<dbReference type="PROSITE" id="PS51257">
    <property type="entry name" value="PROKAR_LIPOPROTEIN"/>
    <property type="match status" value="1"/>
</dbReference>
<evidence type="ECO:0000256" key="1">
    <source>
        <dbReference type="SAM" id="SignalP"/>
    </source>
</evidence>
<comment type="caution">
    <text evidence="2">The sequence shown here is derived from an EMBL/GenBank/DDBJ whole genome shotgun (WGS) entry which is preliminary data.</text>
</comment>
<sequence length="166" mass="17225">MRRTAVSVLLAVVVAGVAACGDEVEPQAAPSAAAPASSAAADPVASVLFACEAADGLYATPNEQTQEHIQRGFAAEKRGDKATVAKELAALEPMFLAVAAKFAEASDRVADPEVKAALRDLSDAAVAGSTFTKFSEFASMQHLTVSGELVLIRRCRDAGYKMVNLV</sequence>
<keyword evidence="1" id="KW-0732">Signal</keyword>
<dbReference type="EMBL" id="BONH01000017">
    <property type="protein sequence ID" value="GIF98894.1"/>
    <property type="molecule type" value="Genomic_DNA"/>
</dbReference>
<dbReference type="RefSeq" id="WP_120320397.1">
    <property type="nucleotide sequence ID" value="NZ_BONH01000017.1"/>
</dbReference>
<evidence type="ECO:0008006" key="4">
    <source>
        <dbReference type="Google" id="ProtNLM"/>
    </source>
</evidence>
<accession>A0A8J3KE21</accession>
<feature type="chain" id="PRO_5039432976" description="Lipoprotein" evidence="1">
    <location>
        <begin position="20"/>
        <end position="166"/>
    </location>
</feature>
<evidence type="ECO:0000313" key="2">
    <source>
        <dbReference type="EMBL" id="GIF98894.1"/>
    </source>
</evidence>
<dbReference type="Proteomes" id="UP000659904">
    <property type="component" value="Unassembled WGS sequence"/>
</dbReference>
<dbReference type="AlphaFoldDB" id="A0A8J3KE21"/>
<keyword evidence="3" id="KW-1185">Reference proteome</keyword>
<protein>
    <recommendedName>
        <fullName evidence="4">Lipoprotein</fullName>
    </recommendedName>
</protein>